<sequence length="264" mass="25773">MEMEAVKEEVMETRCCPVAMGGDGGGGIGGGGGEEVAGTVVVERVREVAVREVAGREVAGREGSACPLALVQGYRIIPTIYIDAAIRRVSEELKKGRGVVMEMEAVKEEVMETRCCPVAMGGDGGGGIGGGGGEGGGGEGGGGEGGGGEGGEGGGEGGSMCPGGNGGGGYGGGGGFGLGGGGDKGGGGDGGGDGGESPVLESHIELADHAWLKLFDELVASMEIDSKLSAAPVSVTSKQFSLGLALGLALWFSLRLALGLTLRL</sequence>
<reference evidence="2 3" key="1">
    <citation type="journal article" date="2015" name="Genome Biol. Evol.">
        <title>Comparative Genomics of a Bacterivorous Green Alga Reveals Evolutionary Causalities and Consequences of Phago-Mixotrophic Mode of Nutrition.</title>
        <authorList>
            <person name="Burns J.A."/>
            <person name="Paasch A."/>
            <person name="Narechania A."/>
            <person name="Kim E."/>
        </authorList>
    </citation>
    <scope>NUCLEOTIDE SEQUENCE [LARGE SCALE GENOMIC DNA]</scope>
    <source>
        <strain evidence="2 3">PLY_AMNH</strain>
    </source>
</reference>
<name>A0AAE0GQD1_9CHLO</name>
<dbReference type="Proteomes" id="UP001190700">
    <property type="component" value="Unassembled WGS sequence"/>
</dbReference>
<evidence type="ECO:0000313" key="2">
    <source>
        <dbReference type="EMBL" id="KAK3282474.1"/>
    </source>
</evidence>
<proteinExistence type="predicted"/>
<gene>
    <name evidence="2" type="ORF">CYMTET_9790</name>
</gene>
<dbReference type="AlphaFoldDB" id="A0AAE0GQD1"/>
<keyword evidence="3" id="KW-1185">Reference proteome</keyword>
<feature type="region of interest" description="Disordered" evidence="1">
    <location>
        <begin position="126"/>
        <end position="160"/>
    </location>
</feature>
<accession>A0AAE0GQD1</accession>
<evidence type="ECO:0000256" key="1">
    <source>
        <dbReference type="SAM" id="MobiDB-lite"/>
    </source>
</evidence>
<protein>
    <submittedName>
        <fullName evidence="2">Uncharacterized protein</fullName>
    </submittedName>
</protein>
<evidence type="ECO:0000313" key="3">
    <source>
        <dbReference type="Proteomes" id="UP001190700"/>
    </source>
</evidence>
<comment type="caution">
    <text evidence="2">The sequence shown here is derived from an EMBL/GenBank/DDBJ whole genome shotgun (WGS) entry which is preliminary data.</text>
</comment>
<dbReference type="EMBL" id="LGRX02003289">
    <property type="protein sequence ID" value="KAK3282474.1"/>
    <property type="molecule type" value="Genomic_DNA"/>
</dbReference>
<organism evidence="2 3">
    <name type="scientific">Cymbomonas tetramitiformis</name>
    <dbReference type="NCBI Taxonomy" id="36881"/>
    <lineage>
        <taxon>Eukaryota</taxon>
        <taxon>Viridiplantae</taxon>
        <taxon>Chlorophyta</taxon>
        <taxon>Pyramimonadophyceae</taxon>
        <taxon>Pyramimonadales</taxon>
        <taxon>Pyramimonadaceae</taxon>
        <taxon>Cymbomonas</taxon>
    </lineage>
</organism>